<dbReference type="AlphaFoldDB" id="A0A2T4T1Q5"/>
<reference evidence="2 3" key="1">
    <citation type="journal article" date="2016" name="Front. Microbiol.">
        <title>Comprehensive Phylogenetic Analysis of Bovine Non-aureus Staphylococci Species Based on Whole-Genome Sequencing.</title>
        <authorList>
            <person name="Naushad S."/>
            <person name="Barkema H.W."/>
            <person name="Luby C."/>
            <person name="Condas L.A."/>
            <person name="Nobrega D.B."/>
            <person name="Carson D.A."/>
            <person name="De Buck J."/>
        </authorList>
    </citation>
    <scope>NUCLEOTIDE SEQUENCE [LARGE SCALE GENOMIC DNA]</scope>
    <source>
        <strain evidence="2 3">SNUC 1388</strain>
    </source>
</reference>
<name>A0A2T4T1Q5_STAGA</name>
<feature type="domain" description="Nucleoside transporter/FeoB GTPase Gate" evidence="1">
    <location>
        <begin position="141"/>
        <end position="238"/>
    </location>
</feature>
<proteinExistence type="predicted"/>
<dbReference type="Proteomes" id="UP000283576">
    <property type="component" value="Unassembled WGS sequence"/>
</dbReference>
<gene>
    <name evidence="2" type="ORF">BUZ01_13040</name>
</gene>
<accession>A0A2T4T1Q5</accession>
<evidence type="ECO:0000313" key="3">
    <source>
        <dbReference type="Proteomes" id="UP000283576"/>
    </source>
</evidence>
<dbReference type="RefSeq" id="WP_107513140.1">
    <property type="nucleotide sequence ID" value="NZ_JAHNUU010000024.1"/>
</dbReference>
<evidence type="ECO:0000259" key="1">
    <source>
        <dbReference type="Pfam" id="PF07670"/>
    </source>
</evidence>
<dbReference type="Pfam" id="PF07670">
    <property type="entry name" value="Gate"/>
    <property type="match status" value="1"/>
</dbReference>
<dbReference type="EMBL" id="QXRZ01000013">
    <property type="protein sequence ID" value="RIL41230.1"/>
    <property type="molecule type" value="Genomic_DNA"/>
</dbReference>
<sequence length="457" mass="50542">MNQYNKSQIVRGRLKFIIMSLIGIILFLVPVTATVDGEKQKTLPVAFLAGVLKDLIGGAMPTLIVVIITLSGILTVLCSTVFKNRLKPDSLMNNAFNVRWVWLVLRVIAVIFVWMTYLKVGSKVIYSSDTGGLVFDSLLPTLVTVFLFAALFLPLLMEYGLLELLGPLFRPIMRPLFTLPGRSTVDNLASFIGDGTVGVLITSRQYEEGFYSRREATVISTTFSVVSLTFAIVVASTVHMEKHFFYFYLTVIVSCLVCAFILPRIWPLNKIKDEYAKEVSEETRTERLPENKTALGHGFDMATEVGIKAPGFIAFFKSGFKTVIDMWFVILPVVMAIGTIATIIANYTSVFAIIGKPFVPYLELLQIPEAAQASETVLIGFADMFLPSILIEGVGNNITLFVIGALSITQLIYLSEVGGVILGSKIPVSIFKLFIIFLIRTIISLPIIALMAHLYFN</sequence>
<organism evidence="2 3">
    <name type="scientific">Staphylococcus gallinarum</name>
    <dbReference type="NCBI Taxonomy" id="1293"/>
    <lineage>
        <taxon>Bacteria</taxon>
        <taxon>Bacillati</taxon>
        <taxon>Bacillota</taxon>
        <taxon>Bacilli</taxon>
        <taxon>Bacillales</taxon>
        <taxon>Staphylococcaceae</taxon>
        <taxon>Staphylococcus</taxon>
    </lineage>
</organism>
<dbReference type="InterPro" id="IPR011642">
    <property type="entry name" value="Gate_dom"/>
</dbReference>
<protein>
    <submittedName>
        <fullName evidence="2">YjiH family protein</fullName>
    </submittedName>
</protein>
<comment type="caution">
    <text evidence="2">The sequence shown here is derived from an EMBL/GenBank/DDBJ whole genome shotgun (WGS) entry which is preliminary data.</text>
</comment>
<evidence type="ECO:0000313" key="2">
    <source>
        <dbReference type="EMBL" id="RIL41230.1"/>
    </source>
</evidence>